<feature type="transmembrane region" description="Helical" evidence="1">
    <location>
        <begin position="12"/>
        <end position="29"/>
    </location>
</feature>
<keyword evidence="3" id="KW-1185">Reference proteome</keyword>
<keyword evidence="1" id="KW-0812">Transmembrane</keyword>
<dbReference type="RefSeq" id="WP_093831129.1">
    <property type="nucleotide sequence ID" value="NZ_FOLQ01000012.1"/>
</dbReference>
<dbReference type="STRING" id="662367.SAMN05216167_112118"/>
<evidence type="ECO:0000313" key="3">
    <source>
        <dbReference type="Proteomes" id="UP000198598"/>
    </source>
</evidence>
<sequence>MKLKRLNWLARGTFLVLIVVGIGARLGLFDQPFTGTYHSIRQPLAELASIGNTIQGLVLLICLVVGFFASGPSRKLF</sequence>
<dbReference type="Proteomes" id="UP000198598">
    <property type="component" value="Unassembled WGS sequence"/>
</dbReference>
<gene>
    <name evidence="2" type="ORF">SAMN05216167_112118</name>
</gene>
<evidence type="ECO:0000256" key="1">
    <source>
        <dbReference type="SAM" id="Phobius"/>
    </source>
</evidence>
<organism evidence="2 3">
    <name type="scientific">Spirosoma endophyticum</name>
    <dbReference type="NCBI Taxonomy" id="662367"/>
    <lineage>
        <taxon>Bacteria</taxon>
        <taxon>Pseudomonadati</taxon>
        <taxon>Bacteroidota</taxon>
        <taxon>Cytophagia</taxon>
        <taxon>Cytophagales</taxon>
        <taxon>Cytophagaceae</taxon>
        <taxon>Spirosoma</taxon>
    </lineage>
</organism>
<dbReference type="AlphaFoldDB" id="A0A1I1ZH19"/>
<dbReference type="EMBL" id="FOLQ01000012">
    <property type="protein sequence ID" value="SFE31009.1"/>
    <property type="molecule type" value="Genomic_DNA"/>
</dbReference>
<feature type="transmembrane region" description="Helical" evidence="1">
    <location>
        <begin position="49"/>
        <end position="69"/>
    </location>
</feature>
<evidence type="ECO:0000313" key="2">
    <source>
        <dbReference type="EMBL" id="SFE31009.1"/>
    </source>
</evidence>
<protein>
    <submittedName>
        <fullName evidence="2">Uncharacterized protein</fullName>
    </submittedName>
</protein>
<accession>A0A1I1ZH19</accession>
<dbReference type="OrthoDB" id="9845193at2"/>
<keyword evidence="1" id="KW-0472">Membrane</keyword>
<proteinExistence type="predicted"/>
<name>A0A1I1ZH19_9BACT</name>
<reference evidence="2 3" key="1">
    <citation type="submission" date="2016-10" db="EMBL/GenBank/DDBJ databases">
        <authorList>
            <person name="de Groot N.N."/>
        </authorList>
    </citation>
    <scope>NUCLEOTIDE SEQUENCE [LARGE SCALE GENOMIC DNA]</scope>
    <source>
        <strain evidence="2 3">DSM 26130</strain>
    </source>
</reference>
<keyword evidence="1" id="KW-1133">Transmembrane helix</keyword>